<evidence type="ECO:0000313" key="5">
    <source>
        <dbReference type="Proteomes" id="UP000610594"/>
    </source>
</evidence>
<feature type="non-terminal residue" evidence="4">
    <location>
        <position position="1"/>
    </location>
</feature>
<dbReference type="EMBL" id="WHJF01000372">
    <property type="protein sequence ID" value="NHZ67205.1"/>
    <property type="molecule type" value="Genomic_DNA"/>
</dbReference>
<dbReference type="Pfam" id="PF01610">
    <property type="entry name" value="DDE_Tnp_ISL3"/>
    <property type="match status" value="1"/>
</dbReference>
<feature type="domain" description="Transposase IS204/IS1001/IS1096/IS1165 helix-turn-helix" evidence="2">
    <location>
        <begin position="43"/>
        <end position="93"/>
    </location>
</feature>
<keyword evidence="5" id="KW-1185">Reference proteome</keyword>
<comment type="caution">
    <text evidence="4">The sequence shown here is derived from an EMBL/GenBank/DDBJ whole genome shotgun (WGS) entry which is preliminary data.</text>
</comment>
<dbReference type="Pfam" id="PF14690">
    <property type="entry name" value="Zn_ribbon_ISL3"/>
    <property type="match status" value="1"/>
</dbReference>
<dbReference type="PANTHER" id="PTHR33498">
    <property type="entry name" value="TRANSPOSASE FOR INSERTION SEQUENCE ELEMENT IS1557"/>
    <property type="match status" value="1"/>
</dbReference>
<protein>
    <submittedName>
        <fullName evidence="4">ISL3 family transposase</fullName>
    </submittedName>
</protein>
<feature type="domain" description="Transposase IS204/IS1001/IS1096/IS1165 zinc-finger" evidence="3">
    <location>
        <begin position="5"/>
        <end position="37"/>
    </location>
</feature>
<evidence type="ECO:0000259" key="1">
    <source>
        <dbReference type="Pfam" id="PF01610"/>
    </source>
</evidence>
<dbReference type="InterPro" id="IPR047951">
    <property type="entry name" value="Transpos_ISL3"/>
</dbReference>
<dbReference type="RefSeq" id="WP_167241490.1">
    <property type="nucleotide sequence ID" value="NZ_WHJF01000372.1"/>
</dbReference>
<dbReference type="InterPro" id="IPR002560">
    <property type="entry name" value="Transposase_DDE"/>
</dbReference>
<dbReference type="InterPro" id="IPR032877">
    <property type="entry name" value="Transposase_HTH"/>
</dbReference>
<name>A0ABX0N580_9BURK</name>
<evidence type="ECO:0000259" key="2">
    <source>
        <dbReference type="Pfam" id="PF13542"/>
    </source>
</evidence>
<accession>A0ABX0N580</accession>
<dbReference type="PANTHER" id="PTHR33498:SF1">
    <property type="entry name" value="TRANSPOSASE FOR INSERTION SEQUENCE ELEMENT IS1557"/>
    <property type="match status" value="1"/>
</dbReference>
<gene>
    <name evidence="4" type="ORF">F1735_33995</name>
</gene>
<proteinExistence type="predicted"/>
<feature type="non-terminal residue" evidence="4">
    <location>
        <position position="178"/>
    </location>
</feature>
<dbReference type="Proteomes" id="UP000610594">
    <property type="component" value="Unassembled WGS sequence"/>
</dbReference>
<dbReference type="InterPro" id="IPR029261">
    <property type="entry name" value="Transposase_Znf"/>
</dbReference>
<evidence type="ECO:0000259" key="3">
    <source>
        <dbReference type="Pfam" id="PF14690"/>
    </source>
</evidence>
<organism evidence="4 5">
    <name type="scientific">Massilia genomosp. 1</name>
    <dbReference type="NCBI Taxonomy" id="2609280"/>
    <lineage>
        <taxon>Bacteria</taxon>
        <taxon>Pseudomonadati</taxon>
        <taxon>Pseudomonadota</taxon>
        <taxon>Betaproteobacteria</taxon>
        <taxon>Burkholderiales</taxon>
        <taxon>Oxalobacteraceae</taxon>
        <taxon>Telluria group</taxon>
        <taxon>Massilia</taxon>
    </lineage>
</organism>
<reference evidence="4 5" key="1">
    <citation type="submission" date="2019-10" db="EMBL/GenBank/DDBJ databases">
        <title>Taxonomy of Antarctic Massilia spp.: description of Massilia rubra sp. nov., Massilia aquatica sp. nov., Massilia mucilaginosa sp. nov., Massilia frigida sp. nov. isolated from streams, lakes and regoliths.</title>
        <authorList>
            <person name="Holochova P."/>
            <person name="Sedlacek I."/>
            <person name="Kralova S."/>
            <person name="Maslanova I."/>
            <person name="Busse H.-J."/>
            <person name="Stankova E."/>
            <person name="Vrbovska V."/>
            <person name="Kovarovic V."/>
            <person name="Bartak M."/>
            <person name="Svec P."/>
            <person name="Pantucek R."/>
        </authorList>
    </citation>
    <scope>NUCLEOTIDE SEQUENCE [LARGE SCALE GENOMIC DNA]</scope>
    <source>
        <strain evidence="4 5">CCM 8694</strain>
    </source>
</reference>
<evidence type="ECO:0000313" key="4">
    <source>
        <dbReference type="EMBL" id="NHZ67205.1"/>
    </source>
</evidence>
<feature type="domain" description="Transposase IS204/IS1001/IS1096/IS1165 DDE" evidence="1">
    <location>
        <begin position="108"/>
        <end position="177"/>
    </location>
</feature>
<sequence>NGQGVHDRVRRDWRHLDFFQHEAWLHADVPRVDCGACGKTTTVEVPWARPGSGFTLLFEAFALSLCQSMPVAHAAALLRVNSKQLWRRIEHYVDKARAQEEMTDVTVVGIDELSIRRGHEYVTLVHDLEAKRLLFMTEGRKHGTVTEFKADLLAHGGDPNEIKHVCMDMSAAYTKGVT</sequence>
<dbReference type="Pfam" id="PF13542">
    <property type="entry name" value="HTH_Tnp_ISL3"/>
    <property type="match status" value="1"/>
</dbReference>